<gene>
    <name evidence="2" type="ORF">FBZ83_101754</name>
</gene>
<evidence type="ECO:0000313" key="3">
    <source>
        <dbReference type="Proteomes" id="UP000318529"/>
    </source>
</evidence>
<proteinExistence type="predicted"/>
<dbReference type="Proteomes" id="UP000318529">
    <property type="component" value="Unassembled WGS sequence"/>
</dbReference>
<name>A0A560CSQ0_AZOBR</name>
<dbReference type="AlphaFoldDB" id="A0A560CSQ0"/>
<comment type="caution">
    <text evidence="2">The sequence shown here is derived from an EMBL/GenBank/DDBJ whole genome shotgun (WGS) entry which is preliminary data.</text>
</comment>
<evidence type="ECO:0000256" key="1">
    <source>
        <dbReference type="SAM" id="MobiDB-lite"/>
    </source>
</evidence>
<protein>
    <submittedName>
        <fullName evidence="2">Uncharacterized protein</fullName>
    </submittedName>
</protein>
<dbReference type="EMBL" id="VITH01000001">
    <property type="protein sequence ID" value="TWA87885.1"/>
    <property type="molecule type" value="Genomic_DNA"/>
</dbReference>
<sequence length="49" mass="5643">MDEKTEPKPAEAKAEPCCEPEAAKPKNFSKYDYRRKEHGQEATRRKGCC</sequence>
<evidence type="ECO:0000313" key="2">
    <source>
        <dbReference type="EMBL" id="TWA87885.1"/>
    </source>
</evidence>
<feature type="region of interest" description="Disordered" evidence="1">
    <location>
        <begin position="1"/>
        <end position="49"/>
    </location>
</feature>
<organism evidence="2 3">
    <name type="scientific">Azospirillum brasilense</name>
    <dbReference type="NCBI Taxonomy" id="192"/>
    <lineage>
        <taxon>Bacteria</taxon>
        <taxon>Pseudomonadati</taxon>
        <taxon>Pseudomonadota</taxon>
        <taxon>Alphaproteobacteria</taxon>
        <taxon>Rhodospirillales</taxon>
        <taxon>Azospirillaceae</taxon>
        <taxon>Azospirillum</taxon>
    </lineage>
</organism>
<accession>A0A560CSQ0</accession>
<reference evidence="2 3" key="1">
    <citation type="submission" date="2019-06" db="EMBL/GenBank/DDBJ databases">
        <title>Genomic Encyclopedia of Type Strains, Phase IV (KMG-V): Genome sequencing to study the core and pangenomes of soil and plant-associated prokaryotes.</title>
        <authorList>
            <person name="Whitman W."/>
        </authorList>
    </citation>
    <scope>NUCLEOTIDE SEQUENCE [LARGE SCALE GENOMIC DNA]</scope>
    <source>
        <strain evidence="2 3">BR 11650</strain>
    </source>
</reference>
<dbReference type="RefSeq" id="WP_186465958.1">
    <property type="nucleotide sequence ID" value="NZ_VITH01000001.1"/>
</dbReference>